<evidence type="ECO:0000313" key="2">
    <source>
        <dbReference type="Proteomes" id="UP000001511"/>
    </source>
</evidence>
<name>D7DXX3_NOSA0</name>
<dbReference type="AlphaFoldDB" id="D7DXX3"/>
<keyword evidence="2" id="KW-1185">Reference proteome</keyword>
<protein>
    <submittedName>
        <fullName evidence="1">Uncharacterized protein</fullName>
    </submittedName>
</protein>
<organism evidence="1 2">
    <name type="scientific">Nostoc azollae (strain 0708)</name>
    <name type="common">Anabaena azollae (strain 0708)</name>
    <dbReference type="NCBI Taxonomy" id="551115"/>
    <lineage>
        <taxon>Bacteria</taxon>
        <taxon>Bacillati</taxon>
        <taxon>Cyanobacteriota</taxon>
        <taxon>Cyanophyceae</taxon>
        <taxon>Nostocales</taxon>
        <taxon>Nostocaceae</taxon>
        <taxon>Trichormus</taxon>
    </lineage>
</organism>
<dbReference type="EMBL" id="CP002059">
    <property type="protein sequence ID" value="ADI64301.1"/>
    <property type="molecule type" value="Genomic_DNA"/>
</dbReference>
<accession>D7DXX3</accession>
<gene>
    <name evidence="1" type="ordered locus">Aazo_2344</name>
</gene>
<dbReference type="Proteomes" id="UP000001511">
    <property type="component" value="Chromosome"/>
</dbReference>
<evidence type="ECO:0000313" key="1">
    <source>
        <dbReference type="EMBL" id="ADI64301.1"/>
    </source>
</evidence>
<sequence>MQSTPYKIQPKIGKNLLLAILLTFSGGKWCCTSIKTAWTSQLETKNSQLDLVSNITYFALADTNQQPSHLSIKFLGTPSNIEPANIQQQSDIVQLEFPTDRVARLSSQSREALLNPQSPHSMDDNEETQIQIFQQQG</sequence>
<dbReference type="KEGG" id="naz:Aazo_2344"/>
<dbReference type="OrthoDB" id="526441at2"/>
<dbReference type="HOGENOM" id="CLU_1863113_0_0_3"/>
<proteinExistence type="predicted"/>
<dbReference type="RefSeq" id="WP_013191318.1">
    <property type="nucleotide sequence ID" value="NC_014248.1"/>
</dbReference>
<reference evidence="1 2" key="1">
    <citation type="journal article" date="2010" name="PLoS ONE">
        <title>Genome erosion in a nitrogen-fixing vertically transmitted endosymbiotic multicellular cyanobacterium.</title>
        <authorList>
            <person name="Ran L."/>
            <person name="Larsson J."/>
            <person name="Vigil-Stenman T."/>
            <person name="Nylander J.A."/>
            <person name="Ininbergs K."/>
            <person name="Zheng W.W."/>
            <person name="Lapidus A."/>
            <person name="Lowry S."/>
            <person name="Haselkorn R."/>
            <person name="Bergman B."/>
        </authorList>
    </citation>
    <scope>NUCLEOTIDE SEQUENCE [LARGE SCALE GENOMIC DNA]</scope>
    <source>
        <strain evidence="1 2">0708</strain>
    </source>
</reference>